<dbReference type="AlphaFoldDB" id="A0AAJ5XB22"/>
<accession>A0AAJ5XB22</accession>
<keyword evidence="1" id="KW-1133">Transmembrane helix</keyword>
<name>A0AAJ5XB22_9SPHN</name>
<feature type="transmembrane region" description="Helical" evidence="1">
    <location>
        <begin position="155"/>
        <end position="177"/>
    </location>
</feature>
<evidence type="ECO:0000256" key="1">
    <source>
        <dbReference type="SAM" id="Phobius"/>
    </source>
</evidence>
<gene>
    <name evidence="3" type="ORF">P0Y56_04170</name>
</gene>
<organism evidence="3 4">
    <name type="scientific">Candidatus Andeanibacterium colombiense</name>
    <dbReference type="NCBI Taxonomy" id="3121345"/>
    <lineage>
        <taxon>Bacteria</taxon>
        <taxon>Pseudomonadati</taxon>
        <taxon>Pseudomonadota</taxon>
        <taxon>Alphaproteobacteria</taxon>
        <taxon>Sphingomonadales</taxon>
        <taxon>Sphingomonadaceae</taxon>
        <taxon>Candidatus Andeanibacterium</taxon>
    </lineage>
</organism>
<feature type="domain" description="DUF6644" evidence="2">
    <location>
        <begin position="41"/>
        <end position="178"/>
    </location>
</feature>
<evidence type="ECO:0000313" key="4">
    <source>
        <dbReference type="Proteomes" id="UP001218362"/>
    </source>
</evidence>
<feature type="transmembrane region" description="Helical" evidence="1">
    <location>
        <begin position="40"/>
        <end position="66"/>
    </location>
</feature>
<evidence type="ECO:0000259" key="2">
    <source>
        <dbReference type="Pfam" id="PF20349"/>
    </source>
</evidence>
<protein>
    <recommendedName>
        <fullName evidence="2">DUF6644 domain-containing protein</fullName>
    </recommendedName>
</protein>
<proteinExistence type="predicted"/>
<reference evidence="3" key="1">
    <citation type="submission" date="2023-03" db="EMBL/GenBank/DDBJ databases">
        <title>Andean soil-derived lignocellulolytic bacterial consortium as a source of novel taxa and putative plastic-active enzymes.</title>
        <authorList>
            <person name="Diaz-Garcia L."/>
            <person name="Chuvochina M."/>
            <person name="Feuerriegel G."/>
            <person name="Bunk B."/>
            <person name="Sproer C."/>
            <person name="Streit W.R."/>
            <person name="Rodriguez L.M."/>
            <person name="Overmann J."/>
            <person name="Jimenez D.J."/>
        </authorList>
    </citation>
    <scope>NUCLEOTIDE SEQUENCE</scope>
    <source>
        <strain evidence="3">MAG 26</strain>
    </source>
</reference>
<evidence type="ECO:0000313" key="3">
    <source>
        <dbReference type="EMBL" id="WEK47494.1"/>
    </source>
</evidence>
<dbReference type="EMBL" id="CP119316">
    <property type="protein sequence ID" value="WEK47494.1"/>
    <property type="molecule type" value="Genomic_DNA"/>
</dbReference>
<dbReference type="Pfam" id="PF20349">
    <property type="entry name" value="DUF6644"/>
    <property type="match status" value="1"/>
</dbReference>
<dbReference type="Proteomes" id="UP001218362">
    <property type="component" value="Chromosome"/>
</dbReference>
<keyword evidence="1" id="KW-0812">Transmembrane</keyword>
<dbReference type="InterPro" id="IPR046586">
    <property type="entry name" value="DUF6644"/>
</dbReference>
<keyword evidence="1" id="KW-0472">Membrane</keyword>
<feature type="transmembrane region" description="Helical" evidence="1">
    <location>
        <begin position="117"/>
        <end position="134"/>
    </location>
</feature>
<sequence length="181" mass="20408">MDSVLNFLFQLTELIRTTRLVEFSLWVSDWPFAIWLQSHFYAIPGFQTVHILSIAILFASTLMLNLRVLGVSGKDQTLAQTFSRYQPWIWGALVCLVASGIVLLISEPVRNMVNSVFWLKMGALLVTVAVSLWFQQALRSRMDQWDVSPSGHASIRVGAVALIVLWLVVMIGGRWIAYAPN</sequence>
<feature type="transmembrane region" description="Helical" evidence="1">
    <location>
        <begin position="87"/>
        <end position="105"/>
    </location>
</feature>
<dbReference type="KEGG" id="acob:P0Y56_04170"/>